<sequence>MDHARRNIILNLCFILAFGLLMLKSASVARAEFRHGDGAYFLQSQAIWIGLGLALMAIFSRVDYHQYQRHAKSLLLASILLLAILVLPFTKSIAPVINGVRRWIVYPFTFQPSEITRPALVIWCATTILNKGSRIQEFKVGILPIALVISFVLGLIAIEPALSSTILTLAIVMVVIFLSGARPKHLLYMLLVIGAFAYLGVSIKEGSMKDYWVDRIEDFWNPNQELLEGNYQSNQSQIGIGSGGWTGRGIGNSFQKHFFLPEPHTDFIFAVIGEELGFLLTVVFLCVFSLLGYWGYRVMVACRDLYGFLLVGGILAMIFIPLLINVAINLGMLPAAGVGLPLVSYGGSSIVTLLVGIGIILNVSGHSRIGTGYLKEQR</sequence>
<evidence type="ECO:0000256" key="10">
    <source>
        <dbReference type="ARBA" id="ARBA00033270"/>
    </source>
</evidence>
<dbReference type="EC" id="2.4.99.28" evidence="14"/>
<dbReference type="GO" id="GO:0009252">
    <property type="term" value="P:peptidoglycan biosynthetic process"/>
    <property type="evidence" value="ECO:0007669"/>
    <property type="project" value="UniProtKB-KW"/>
</dbReference>
<feature type="transmembrane region" description="Helical" evidence="16">
    <location>
        <begin position="164"/>
        <end position="181"/>
    </location>
</feature>
<evidence type="ECO:0000313" key="17">
    <source>
        <dbReference type="EMBL" id="OGF98484.1"/>
    </source>
</evidence>
<evidence type="ECO:0000256" key="8">
    <source>
        <dbReference type="ARBA" id="ARBA00023136"/>
    </source>
</evidence>
<dbReference type="PANTHER" id="PTHR30474">
    <property type="entry name" value="CELL CYCLE PROTEIN"/>
    <property type="match status" value="1"/>
</dbReference>
<dbReference type="Pfam" id="PF01098">
    <property type="entry name" value="FTSW_RODA_SPOVE"/>
    <property type="match status" value="1"/>
</dbReference>
<keyword evidence="3" id="KW-0808">Transferase</keyword>
<evidence type="ECO:0000256" key="5">
    <source>
        <dbReference type="ARBA" id="ARBA00022960"/>
    </source>
</evidence>
<dbReference type="InterPro" id="IPR001182">
    <property type="entry name" value="FtsW/RodA"/>
</dbReference>
<dbReference type="PANTHER" id="PTHR30474:SF2">
    <property type="entry name" value="PEPTIDOGLYCAN GLYCOSYLTRANSFERASE FTSW-RELATED"/>
    <property type="match status" value="1"/>
</dbReference>
<dbReference type="AlphaFoldDB" id="A0A1F5YE96"/>
<evidence type="ECO:0000256" key="11">
    <source>
        <dbReference type="ARBA" id="ARBA00038053"/>
    </source>
</evidence>
<evidence type="ECO:0000256" key="7">
    <source>
        <dbReference type="ARBA" id="ARBA00022989"/>
    </source>
</evidence>
<name>A0A1F5YE96_9BACT</name>
<organism evidence="17 18">
    <name type="scientific">Candidatus Glassbacteria bacterium RBG_16_58_8</name>
    <dbReference type="NCBI Taxonomy" id="1817866"/>
    <lineage>
        <taxon>Bacteria</taxon>
        <taxon>Candidatus Glassiibacteriota</taxon>
    </lineage>
</organism>
<comment type="similarity">
    <text evidence="11">Belongs to the SEDS family. FtsW subfamily.</text>
</comment>
<feature type="transmembrane region" description="Helical" evidence="16">
    <location>
        <begin position="186"/>
        <end position="203"/>
    </location>
</feature>
<dbReference type="GO" id="GO:0032153">
    <property type="term" value="C:cell division site"/>
    <property type="evidence" value="ECO:0007669"/>
    <property type="project" value="TreeGrafter"/>
</dbReference>
<dbReference type="Proteomes" id="UP000179034">
    <property type="component" value="Unassembled WGS sequence"/>
</dbReference>
<evidence type="ECO:0000256" key="16">
    <source>
        <dbReference type="SAM" id="Phobius"/>
    </source>
</evidence>
<keyword evidence="8 16" id="KW-0472">Membrane</keyword>
<evidence type="ECO:0000313" key="18">
    <source>
        <dbReference type="Proteomes" id="UP000179034"/>
    </source>
</evidence>
<evidence type="ECO:0000256" key="3">
    <source>
        <dbReference type="ARBA" id="ARBA00022679"/>
    </source>
</evidence>
<dbReference type="GO" id="GO:0005886">
    <property type="term" value="C:plasma membrane"/>
    <property type="evidence" value="ECO:0007669"/>
    <property type="project" value="TreeGrafter"/>
</dbReference>
<evidence type="ECO:0000256" key="6">
    <source>
        <dbReference type="ARBA" id="ARBA00022984"/>
    </source>
</evidence>
<dbReference type="GO" id="GO:0015648">
    <property type="term" value="F:lipid-linked peptidoglycan transporter activity"/>
    <property type="evidence" value="ECO:0007669"/>
    <property type="project" value="TreeGrafter"/>
</dbReference>
<comment type="subcellular location">
    <subcellularLocation>
        <location evidence="1">Membrane</location>
        <topology evidence="1">Multi-pass membrane protein</topology>
    </subcellularLocation>
</comment>
<feature type="transmembrane region" description="Helical" evidence="16">
    <location>
        <begin position="41"/>
        <end position="62"/>
    </location>
</feature>
<accession>A0A1F5YE96</accession>
<feature type="transmembrane region" description="Helical" evidence="16">
    <location>
        <begin position="342"/>
        <end position="363"/>
    </location>
</feature>
<keyword evidence="5" id="KW-0133">Cell shape</keyword>
<evidence type="ECO:0000256" key="12">
    <source>
        <dbReference type="ARBA" id="ARBA00041185"/>
    </source>
</evidence>
<evidence type="ECO:0000256" key="15">
    <source>
        <dbReference type="ARBA" id="ARBA00049902"/>
    </source>
</evidence>
<comment type="caution">
    <text evidence="17">The sequence shown here is derived from an EMBL/GenBank/DDBJ whole genome shotgun (WGS) entry which is preliminary data.</text>
</comment>
<keyword evidence="7 16" id="KW-1133">Transmembrane helix</keyword>
<dbReference type="EMBL" id="MFIW01000001">
    <property type="protein sequence ID" value="OGF98484.1"/>
    <property type="molecule type" value="Genomic_DNA"/>
</dbReference>
<dbReference type="GO" id="GO:0008360">
    <property type="term" value="P:regulation of cell shape"/>
    <property type="evidence" value="ECO:0007669"/>
    <property type="project" value="UniProtKB-KW"/>
</dbReference>
<evidence type="ECO:0000256" key="13">
    <source>
        <dbReference type="ARBA" id="ARBA00041418"/>
    </source>
</evidence>
<keyword evidence="2" id="KW-0328">Glycosyltransferase</keyword>
<feature type="transmembrane region" description="Helical" evidence="16">
    <location>
        <begin position="103"/>
        <end position="128"/>
    </location>
</feature>
<evidence type="ECO:0000256" key="9">
    <source>
        <dbReference type="ARBA" id="ARBA00032370"/>
    </source>
</evidence>
<dbReference type="GO" id="GO:0008955">
    <property type="term" value="F:peptidoglycan glycosyltransferase activity"/>
    <property type="evidence" value="ECO:0007669"/>
    <property type="project" value="UniProtKB-EC"/>
</dbReference>
<reference evidence="17 18" key="1">
    <citation type="journal article" date="2016" name="Nat. Commun.">
        <title>Thousands of microbial genomes shed light on interconnected biogeochemical processes in an aquifer system.</title>
        <authorList>
            <person name="Anantharaman K."/>
            <person name="Brown C.T."/>
            <person name="Hug L.A."/>
            <person name="Sharon I."/>
            <person name="Castelle C.J."/>
            <person name="Probst A.J."/>
            <person name="Thomas B.C."/>
            <person name="Singh A."/>
            <person name="Wilkins M.J."/>
            <person name="Karaoz U."/>
            <person name="Brodie E.L."/>
            <person name="Williams K.H."/>
            <person name="Hubbard S.S."/>
            <person name="Banfield J.F."/>
        </authorList>
    </citation>
    <scope>NUCLEOTIDE SEQUENCE [LARGE SCALE GENOMIC DNA]</scope>
</reference>
<feature type="transmembrane region" description="Helical" evidence="16">
    <location>
        <begin position="140"/>
        <end position="158"/>
    </location>
</feature>
<gene>
    <name evidence="17" type="ORF">A2Z06_00495</name>
</gene>
<comment type="catalytic activity">
    <reaction evidence="15">
        <text>[GlcNAc-(1-&gt;4)-Mur2Ac(oyl-L-Ala-gamma-D-Glu-L-Lys-D-Ala-D-Ala)](n)-di-trans,octa-cis-undecaprenyl diphosphate + beta-D-GlcNAc-(1-&gt;4)-Mur2Ac(oyl-L-Ala-gamma-D-Glu-L-Lys-D-Ala-D-Ala)-di-trans,octa-cis-undecaprenyl diphosphate = [GlcNAc-(1-&gt;4)-Mur2Ac(oyl-L-Ala-gamma-D-Glu-L-Lys-D-Ala-D-Ala)](n+1)-di-trans,octa-cis-undecaprenyl diphosphate + di-trans,octa-cis-undecaprenyl diphosphate + H(+)</text>
        <dbReference type="Rhea" id="RHEA:23708"/>
        <dbReference type="Rhea" id="RHEA-COMP:9602"/>
        <dbReference type="Rhea" id="RHEA-COMP:9603"/>
        <dbReference type="ChEBI" id="CHEBI:15378"/>
        <dbReference type="ChEBI" id="CHEBI:58405"/>
        <dbReference type="ChEBI" id="CHEBI:60033"/>
        <dbReference type="ChEBI" id="CHEBI:78435"/>
        <dbReference type="EC" id="2.4.99.28"/>
    </reaction>
</comment>
<evidence type="ECO:0000256" key="2">
    <source>
        <dbReference type="ARBA" id="ARBA00022676"/>
    </source>
</evidence>
<protein>
    <recommendedName>
        <fullName evidence="12">Probable peptidoglycan glycosyltransferase FtsW</fullName>
        <ecNumber evidence="14">2.4.99.28</ecNumber>
    </recommendedName>
    <alternativeName>
        <fullName evidence="13">Cell division protein FtsW</fullName>
    </alternativeName>
    <alternativeName>
        <fullName evidence="10">Cell wall polymerase</fullName>
    </alternativeName>
    <alternativeName>
        <fullName evidence="9">Peptidoglycan polymerase</fullName>
    </alternativeName>
</protein>
<evidence type="ECO:0000256" key="4">
    <source>
        <dbReference type="ARBA" id="ARBA00022692"/>
    </source>
</evidence>
<evidence type="ECO:0000256" key="14">
    <source>
        <dbReference type="ARBA" id="ARBA00044770"/>
    </source>
</evidence>
<dbReference type="GO" id="GO:0051301">
    <property type="term" value="P:cell division"/>
    <property type="evidence" value="ECO:0007669"/>
    <property type="project" value="InterPro"/>
</dbReference>
<keyword evidence="4 16" id="KW-0812">Transmembrane</keyword>
<feature type="transmembrane region" description="Helical" evidence="16">
    <location>
        <begin position="308"/>
        <end position="330"/>
    </location>
</feature>
<feature type="transmembrane region" description="Helical" evidence="16">
    <location>
        <begin position="74"/>
        <end position="97"/>
    </location>
</feature>
<feature type="transmembrane region" description="Helical" evidence="16">
    <location>
        <begin position="276"/>
        <end position="296"/>
    </location>
</feature>
<proteinExistence type="inferred from homology"/>
<evidence type="ECO:0000256" key="1">
    <source>
        <dbReference type="ARBA" id="ARBA00004141"/>
    </source>
</evidence>
<keyword evidence="6" id="KW-0573">Peptidoglycan synthesis</keyword>